<protein>
    <recommendedName>
        <fullName evidence="3 6">Beta-lactamase</fullName>
        <ecNumber evidence="3 6">3.5.2.6</ecNumber>
    </recommendedName>
</protein>
<keyword evidence="5 6" id="KW-0046">Antibiotic resistance</keyword>
<sequence length="404" mass="43750">MHNHEVYSSVMRKYTTLLIGFLAGSAIIPPAGGALAAGTINDEELRRIVDETVRPLMAGQKIPPGMGVAISIDGKSHFFGYGVASKESGQKVDEDTIFEIGSISKTFTATLGGYGLATGAFSPPSDPATRWAPELASSSFDKITMLDLGTYTPGGLPLQFPDAVTDDSSMLAYFRKWKPDYRAGTQRRYSNPSIGLFGYLAARSMGQPFDVLMEQKLLPAFGLKNTFVHVPESRMKDYAYGYAKADKPIRVASGTRDAEAYGIKTTAPDLLRFVELNIDSASLATDFQKAVAATHTGYYRVGGANNQGLGWEIYTYPVTLKTLLAGNSSDMALKSHKIEKFDPPHAPSADMFINKTGSTKGFGAYAGFVPAKKTGIVLLANRNYPNDERIKAAYRILQAIDKSE</sequence>
<dbReference type="PANTHER" id="PTHR46825:SF8">
    <property type="entry name" value="BETA-LACTAMASE-RELATED"/>
    <property type="match status" value="1"/>
</dbReference>
<evidence type="ECO:0000256" key="3">
    <source>
        <dbReference type="ARBA" id="ARBA00012865"/>
    </source>
</evidence>
<name>U4VDG9_9HYPH</name>
<keyword evidence="4 6" id="KW-0378">Hydrolase</keyword>
<gene>
    <name evidence="8" type="primary">ampC</name>
    <name evidence="8" type="ORF">Q644_12825</name>
</gene>
<dbReference type="SUPFAM" id="SSF56601">
    <property type="entry name" value="beta-lactamase/transpeptidase-like"/>
    <property type="match status" value="1"/>
</dbReference>
<dbReference type="Gene3D" id="3.40.710.10">
    <property type="entry name" value="DD-peptidase/beta-lactamase superfamily"/>
    <property type="match status" value="1"/>
</dbReference>
<dbReference type="Pfam" id="PF00144">
    <property type="entry name" value="Beta-lactamase"/>
    <property type="match status" value="1"/>
</dbReference>
<comment type="similarity">
    <text evidence="2 6">Belongs to the class-C beta-lactamase family.</text>
</comment>
<dbReference type="Proteomes" id="UP000016842">
    <property type="component" value="Unassembled WGS sequence"/>
</dbReference>
<evidence type="ECO:0000259" key="7">
    <source>
        <dbReference type="Pfam" id="PF00144"/>
    </source>
</evidence>
<dbReference type="PROSITE" id="PS00336">
    <property type="entry name" value="BETA_LACTAMASE_C"/>
    <property type="match status" value="1"/>
</dbReference>
<organism evidence="8 9">
    <name type="scientific">Brucella intermedia 229E</name>
    <dbReference type="NCBI Taxonomy" id="1337887"/>
    <lineage>
        <taxon>Bacteria</taxon>
        <taxon>Pseudomonadati</taxon>
        <taxon>Pseudomonadota</taxon>
        <taxon>Alphaproteobacteria</taxon>
        <taxon>Hyphomicrobiales</taxon>
        <taxon>Brucellaceae</taxon>
        <taxon>Brucella/Ochrobactrum group</taxon>
        <taxon>Brucella</taxon>
    </lineage>
</organism>
<dbReference type="GO" id="GO:0017001">
    <property type="term" value="P:antibiotic catabolic process"/>
    <property type="evidence" value="ECO:0007669"/>
    <property type="project" value="InterPro"/>
</dbReference>
<evidence type="ECO:0000313" key="9">
    <source>
        <dbReference type="Proteomes" id="UP000016842"/>
    </source>
</evidence>
<reference evidence="8 9" key="1">
    <citation type="journal article" date="2014" name="FEMS Microbiol. Lett.">
        <title>Genome sequencing analysis reveals virulence-related gene content of Ochrobactrum intermedium strain 229E, a urease-positive strain isolated from the human gastric niche.</title>
        <authorList>
            <person name="Kulkarni G.J."/>
            <person name="Shetty S."/>
            <person name="Dharne M.S."/>
            <person name="Shouche Y.S."/>
        </authorList>
    </citation>
    <scope>NUCLEOTIDE SEQUENCE [LARGE SCALE GENOMIC DNA]</scope>
    <source>
        <strain evidence="8 9">229E</strain>
    </source>
</reference>
<dbReference type="InterPro" id="IPR001466">
    <property type="entry name" value="Beta-lactam-related"/>
</dbReference>
<dbReference type="AlphaFoldDB" id="U4VDG9"/>
<dbReference type="NCBIfam" id="NF033085">
    <property type="entry name" value="bla_class_C"/>
    <property type="match status" value="1"/>
</dbReference>
<comment type="catalytic activity">
    <reaction evidence="1 6">
        <text>a beta-lactam + H2O = a substituted beta-amino acid</text>
        <dbReference type="Rhea" id="RHEA:20401"/>
        <dbReference type="ChEBI" id="CHEBI:15377"/>
        <dbReference type="ChEBI" id="CHEBI:35627"/>
        <dbReference type="ChEBI" id="CHEBI:140347"/>
        <dbReference type="EC" id="3.5.2.6"/>
    </reaction>
</comment>
<evidence type="ECO:0000313" key="8">
    <source>
        <dbReference type="EMBL" id="ERM03168.1"/>
    </source>
</evidence>
<comment type="caution">
    <text evidence="8">The sequence shown here is derived from an EMBL/GenBank/DDBJ whole genome shotgun (WGS) entry which is preliminary data.</text>
</comment>
<dbReference type="NCBIfam" id="NF000264">
    <property type="entry name" value="blaOCH"/>
    <property type="match status" value="1"/>
</dbReference>
<evidence type="ECO:0000256" key="1">
    <source>
        <dbReference type="ARBA" id="ARBA00001526"/>
    </source>
</evidence>
<evidence type="ECO:0000256" key="2">
    <source>
        <dbReference type="ARBA" id="ARBA00007840"/>
    </source>
</evidence>
<dbReference type="InterPro" id="IPR012338">
    <property type="entry name" value="Beta-lactam/transpept-like"/>
</dbReference>
<dbReference type="InterPro" id="IPR050491">
    <property type="entry name" value="AmpC-like"/>
</dbReference>
<dbReference type="PANTHER" id="PTHR46825">
    <property type="entry name" value="D-ALANYL-D-ALANINE-CARBOXYPEPTIDASE/ENDOPEPTIDASE AMPH"/>
    <property type="match status" value="1"/>
</dbReference>
<dbReference type="EC" id="3.5.2.6" evidence="3 6"/>
<evidence type="ECO:0000256" key="4">
    <source>
        <dbReference type="ARBA" id="ARBA00022801"/>
    </source>
</evidence>
<dbReference type="GO" id="GO:0008800">
    <property type="term" value="F:beta-lactamase activity"/>
    <property type="evidence" value="ECO:0007669"/>
    <property type="project" value="UniProtKB-UniRule"/>
</dbReference>
<dbReference type="InterPro" id="IPR001586">
    <property type="entry name" value="Beta-lactam_class-C_AS"/>
</dbReference>
<proteinExistence type="inferred from homology"/>
<feature type="domain" description="Beta-lactamase-related" evidence="7">
    <location>
        <begin position="49"/>
        <end position="399"/>
    </location>
</feature>
<dbReference type="GO" id="GO:0030288">
    <property type="term" value="C:outer membrane-bounded periplasmic space"/>
    <property type="evidence" value="ECO:0007669"/>
    <property type="project" value="InterPro"/>
</dbReference>
<evidence type="ECO:0000256" key="6">
    <source>
        <dbReference type="RuleBase" id="RU361140"/>
    </source>
</evidence>
<dbReference type="GO" id="GO:0046677">
    <property type="term" value="P:response to antibiotic"/>
    <property type="evidence" value="ECO:0007669"/>
    <property type="project" value="UniProtKB-UniRule"/>
</dbReference>
<accession>U4VDG9</accession>
<dbReference type="EMBL" id="ASXJ01000036">
    <property type="protein sequence ID" value="ERM03168.1"/>
    <property type="molecule type" value="Genomic_DNA"/>
</dbReference>
<evidence type="ECO:0000256" key="5">
    <source>
        <dbReference type="ARBA" id="ARBA00023251"/>
    </source>
</evidence>
<dbReference type="PATRIC" id="fig|1337887.3.peg.775"/>
<dbReference type="InterPro" id="IPR058136">
    <property type="entry name" value="AmpC"/>
</dbReference>